<dbReference type="AlphaFoldDB" id="A0A9Q8LEU0"/>
<dbReference type="PANTHER" id="PTHR24148:SF73">
    <property type="entry name" value="HET DOMAIN PROTEIN (AFU_ORTHOLOGUE AFUA_8G01020)"/>
    <property type="match status" value="1"/>
</dbReference>
<name>A0A9Q8LEU0_PASFU</name>
<accession>A0A9Q8LEU0</accession>
<reference evidence="1" key="2">
    <citation type="journal article" date="2022" name="Microb. Genom.">
        <title>A chromosome-scale genome assembly of the tomato pathogen Cladosporium fulvum reveals a compartmentalized genome architecture and the presence of a dispensable chromosome.</title>
        <authorList>
            <person name="Zaccaron A.Z."/>
            <person name="Chen L.H."/>
            <person name="Samaras A."/>
            <person name="Stergiopoulos I."/>
        </authorList>
    </citation>
    <scope>NUCLEOTIDE SEQUENCE</scope>
    <source>
        <strain evidence="1">Race5_Kim</strain>
    </source>
</reference>
<reference evidence="1" key="1">
    <citation type="submission" date="2021-12" db="EMBL/GenBank/DDBJ databases">
        <authorList>
            <person name="Zaccaron A."/>
            <person name="Stergiopoulos I."/>
        </authorList>
    </citation>
    <scope>NUCLEOTIDE SEQUENCE</scope>
    <source>
        <strain evidence="1">Race5_Kim</strain>
    </source>
</reference>
<keyword evidence="2" id="KW-1185">Reference proteome</keyword>
<proteinExistence type="predicted"/>
<dbReference type="OrthoDB" id="2157530at2759"/>
<dbReference type="EMBL" id="CP090166">
    <property type="protein sequence ID" value="UJO15924.1"/>
    <property type="molecule type" value="Genomic_DNA"/>
</dbReference>
<evidence type="ECO:0000313" key="2">
    <source>
        <dbReference type="Proteomes" id="UP000756132"/>
    </source>
</evidence>
<sequence length="206" mass="22413">MYNAMPSNGTNSTAAIIEASVAGAEHILTLSGYAMYTVSMIGQDRSRVHFNVIDSDGAAELQNEVMQDVYGFAGTTSNAVGQQVVIPASIWRTLIADRDSNGRKPVADPVATDFLTRGDLRNVFLTTISGRKLFITTEGNFGIGPYSMNIGDLICLFPGAQVPFVLRQKPDVFPERFELVGECYCHSLMSGAKPGETRTLRKFHLV</sequence>
<gene>
    <name evidence="1" type="ORF">CLAFUR5_04185</name>
</gene>
<dbReference type="PANTHER" id="PTHR24148">
    <property type="entry name" value="ANKYRIN REPEAT DOMAIN-CONTAINING PROTEIN 39 HOMOLOG-RELATED"/>
    <property type="match status" value="1"/>
</dbReference>
<dbReference type="KEGG" id="ffu:CLAFUR5_04185"/>
<dbReference type="InterPro" id="IPR052895">
    <property type="entry name" value="HetReg/Transcr_Mod"/>
</dbReference>
<dbReference type="RefSeq" id="XP_047760290.1">
    <property type="nucleotide sequence ID" value="XM_047903333.1"/>
</dbReference>
<dbReference type="Proteomes" id="UP000756132">
    <property type="component" value="Chromosome 4"/>
</dbReference>
<organism evidence="1 2">
    <name type="scientific">Passalora fulva</name>
    <name type="common">Tomato leaf mold</name>
    <name type="synonym">Cladosporium fulvum</name>
    <dbReference type="NCBI Taxonomy" id="5499"/>
    <lineage>
        <taxon>Eukaryota</taxon>
        <taxon>Fungi</taxon>
        <taxon>Dikarya</taxon>
        <taxon>Ascomycota</taxon>
        <taxon>Pezizomycotina</taxon>
        <taxon>Dothideomycetes</taxon>
        <taxon>Dothideomycetidae</taxon>
        <taxon>Mycosphaerellales</taxon>
        <taxon>Mycosphaerellaceae</taxon>
        <taxon>Fulvia</taxon>
    </lineage>
</organism>
<evidence type="ECO:0000313" key="1">
    <source>
        <dbReference type="EMBL" id="UJO15924.1"/>
    </source>
</evidence>
<dbReference type="GeneID" id="71984063"/>
<protein>
    <submittedName>
        <fullName evidence="1">Uncharacterized protein</fullName>
    </submittedName>
</protein>
<dbReference type="Pfam" id="PF26639">
    <property type="entry name" value="Het-6_barrel"/>
    <property type="match status" value="1"/>
</dbReference>